<protein>
    <submittedName>
        <fullName evidence="4">Methylmalonyl-CoA mutase</fullName>
    </submittedName>
</protein>
<comment type="subunit">
    <text evidence="1">Heterodimer of an alpha and a beta chain.</text>
</comment>
<dbReference type="Proteomes" id="UP000199034">
    <property type="component" value="Unassembled WGS sequence"/>
</dbReference>
<proteinExistence type="predicted"/>
<evidence type="ECO:0000313" key="4">
    <source>
        <dbReference type="EMBL" id="SDC11347.1"/>
    </source>
</evidence>
<dbReference type="Pfam" id="PF01642">
    <property type="entry name" value="MM_CoA_mutase"/>
    <property type="match status" value="1"/>
</dbReference>
<dbReference type="PANTHER" id="PTHR48101:SF4">
    <property type="entry name" value="METHYLMALONYL-COA MUTASE, MITOCHONDRIAL"/>
    <property type="match status" value="1"/>
</dbReference>
<sequence length="572" mass="59670">MTEVEGGLPEPEELEPEQGSLDLAAPEDRHTREEWEAATAAVLRKSRRIGDDDPDAVVWDKLTRTTLDGIAVTPLGTPDLLDGLVTSGRPTRVGAWDVRAHLGGGDAKSANEAALIDLDGGVTSLWVGTDGTDLAALLEGVLLDLAPVVLDAPADPLAAARAFLEYVGDRELATGTNLGVDATAADEVLVAAAGLARDAGVLGFVVDATAVHDRGASDVQELAHALAVAARLLRVLEGAGIPVTETASLVEFRYAATDEQFPTIAKLRAARRLWARVLELSGGEGGQRQHAVTSRPMMTRYDPYVNMLRTTVAAFAAGVGGADAVTVLPFDSPLGRPEGFGRRIARNTSHLLVDESHVAKVADPAGGSYAVEKLTDDLAVAAWELFGRLEDGADLDAEIAATVERREAEVAKRRRPLTGLSEFPNLAETLPQRAADDAWTDVRPYGASYEAMRDTPPDAHVFLATLGPIAQHTARATFATNLLAAGGVAVDVAGPTKDADELVAAYAGQRVVCLAGPDGAYAALGPAAAEALRAAGASYVIVAGKPIDGTDDSCAMGVDALAFLTRVREQLA</sequence>
<feature type="region of interest" description="Disordered" evidence="2">
    <location>
        <begin position="1"/>
        <end position="33"/>
    </location>
</feature>
<name>A0A1G6IXX1_9ACTN</name>
<dbReference type="InterPro" id="IPR016176">
    <property type="entry name" value="Cbl-dep_enz_cat"/>
</dbReference>
<reference evidence="4 5" key="1">
    <citation type="submission" date="2016-10" db="EMBL/GenBank/DDBJ databases">
        <authorList>
            <person name="de Groot N.N."/>
        </authorList>
    </citation>
    <scope>NUCLEOTIDE SEQUENCE [LARGE SCALE GENOMIC DNA]</scope>
    <source>
        <strain evidence="4 5">CGMCC 4.6858</strain>
    </source>
</reference>
<dbReference type="InterPro" id="IPR006099">
    <property type="entry name" value="MeMalonylCoA_mutase_a/b_cat"/>
</dbReference>
<dbReference type="OrthoDB" id="9762378at2"/>
<evidence type="ECO:0000259" key="3">
    <source>
        <dbReference type="Pfam" id="PF01642"/>
    </source>
</evidence>
<dbReference type="RefSeq" id="WP_090850073.1">
    <property type="nucleotide sequence ID" value="NZ_FMZM01000001.1"/>
</dbReference>
<dbReference type="GO" id="GO:0031419">
    <property type="term" value="F:cobalamin binding"/>
    <property type="evidence" value="ECO:0007669"/>
    <property type="project" value="UniProtKB-KW"/>
</dbReference>
<dbReference type="PANTHER" id="PTHR48101">
    <property type="entry name" value="METHYLMALONYL-COA MUTASE, MITOCHONDRIAL-RELATED"/>
    <property type="match status" value="1"/>
</dbReference>
<keyword evidence="5" id="KW-1185">Reference proteome</keyword>
<evidence type="ECO:0000256" key="1">
    <source>
        <dbReference type="ARBA" id="ARBA00011870"/>
    </source>
</evidence>
<gene>
    <name evidence="4" type="ORF">SAMN05421872_101313</name>
</gene>
<organism evidence="4 5">
    <name type="scientific">Nocardioides lianchengensis</name>
    <dbReference type="NCBI Taxonomy" id="1045774"/>
    <lineage>
        <taxon>Bacteria</taxon>
        <taxon>Bacillati</taxon>
        <taxon>Actinomycetota</taxon>
        <taxon>Actinomycetes</taxon>
        <taxon>Propionibacteriales</taxon>
        <taxon>Nocardioidaceae</taxon>
        <taxon>Nocardioides</taxon>
    </lineage>
</organism>
<evidence type="ECO:0000313" key="5">
    <source>
        <dbReference type="Proteomes" id="UP000199034"/>
    </source>
</evidence>
<dbReference type="SUPFAM" id="SSF51703">
    <property type="entry name" value="Cobalamin (vitamin B12)-dependent enzymes"/>
    <property type="match status" value="1"/>
</dbReference>
<dbReference type="STRING" id="1045774.SAMN05421872_101313"/>
<dbReference type="Gene3D" id="3.40.50.280">
    <property type="entry name" value="Cobalamin-binding domain"/>
    <property type="match status" value="1"/>
</dbReference>
<dbReference type="EMBL" id="FMZM01000001">
    <property type="protein sequence ID" value="SDC11347.1"/>
    <property type="molecule type" value="Genomic_DNA"/>
</dbReference>
<dbReference type="GO" id="GO:0004494">
    <property type="term" value="F:methylmalonyl-CoA mutase activity"/>
    <property type="evidence" value="ECO:0007669"/>
    <property type="project" value="UniProtKB-EC"/>
</dbReference>
<dbReference type="Gene3D" id="3.20.20.240">
    <property type="entry name" value="Methylmalonyl-CoA mutase"/>
    <property type="match status" value="1"/>
</dbReference>
<feature type="domain" description="Methylmalonyl-CoA mutase alpha/beta chain catalytic" evidence="3">
    <location>
        <begin position="206"/>
        <end position="423"/>
    </location>
</feature>
<accession>A0A1G6IXX1</accession>
<dbReference type="GO" id="GO:0019678">
    <property type="term" value="P:propionate metabolic process, methylmalonyl pathway"/>
    <property type="evidence" value="ECO:0007669"/>
    <property type="project" value="TreeGrafter"/>
</dbReference>
<evidence type="ECO:0000256" key="2">
    <source>
        <dbReference type="SAM" id="MobiDB-lite"/>
    </source>
</evidence>
<dbReference type="AlphaFoldDB" id="A0A1G6IXX1"/>
<dbReference type="GO" id="GO:0005737">
    <property type="term" value="C:cytoplasm"/>
    <property type="evidence" value="ECO:0007669"/>
    <property type="project" value="TreeGrafter"/>
</dbReference>